<evidence type="ECO:0000313" key="3">
    <source>
        <dbReference type="Proteomes" id="UP000193648"/>
    </source>
</evidence>
<evidence type="ECO:0000256" key="1">
    <source>
        <dbReference type="SAM" id="MobiDB-lite"/>
    </source>
</evidence>
<dbReference type="RefSeq" id="XP_021886142.1">
    <property type="nucleotide sequence ID" value="XM_022022694.1"/>
</dbReference>
<proteinExistence type="predicted"/>
<feature type="region of interest" description="Disordered" evidence="1">
    <location>
        <begin position="1"/>
        <end position="148"/>
    </location>
</feature>
<feature type="compositionally biased region" description="Low complexity" evidence="1">
    <location>
        <begin position="307"/>
        <end position="321"/>
    </location>
</feature>
<reference evidence="2 3" key="1">
    <citation type="submission" date="2016-07" db="EMBL/GenBank/DDBJ databases">
        <title>Pervasive Adenine N6-methylation of Active Genes in Fungi.</title>
        <authorList>
            <consortium name="DOE Joint Genome Institute"/>
            <person name="Mondo S.J."/>
            <person name="Dannebaum R.O."/>
            <person name="Kuo R.C."/>
            <person name="Labutti K."/>
            <person name="Haridas S."/>
            <person name="Kuo A."/>
            <person name="Salamov A."/>
            <person name="Ahrendt S.R."/>
            <person name="Lipzen A."/>
            <person name="Sullivan W."/>
            <person name="Andreopoulos W.B."/>
            <person name="Clum A."/>
            <person name="Lindquist E."/>
            <person name="Daum C."/>
            <person name="Ramamoorthy G.K."/>
            <person name="Gryganskyi A."/>
            <person name="Culley D."/>
            <person name="Magnuson J.K."/>
            <person name="James T.Y."/>
            <person name="O'Malley M.A."/>
            <person name="Stajich J.E."/>
            <person name="Spatafora J.W."/>
            <person name="Visel A."/>
            <person name="Grigoriev I.V."/>
        </authorList>
    </citation>
    <scope>NUCLEOTIDE SEQUENCE [LARGE SCALE GENOMIC DNA]</scope>
    <source>
        <strain evidence="2 3">NRRL 3116</strain>
    </source>
</reference>
<sequence>MDNHQRQQQYHPVIDTLEKTRQEHHEEPFPHSPPENRPSVTRTPSGRLLGRTGADVVDQVVQQAEAIHLSDPASDSASDSINNKNRSDHKTGSSHYPLSSSPSSSPCWMSLASKSTNQLPSKTIVDQMGGPNTGTAAELHHENHHDKPSVLPEILPGFMGRMADIHHASFKSVDDHNDNGSSGQAHHSTDDNSNNHGSNDHSNHKAEGKWTGGTMFPTMTGPKNPFSNNHNSANDNHHQGKANRHRCQSPTEEANRRLAKNSILYESSDLPESTTKLTDEDNSDLVAAHNPPHHSYHPYRRRSSDFVTGSSGPSTASPPVSKTLVQGGQGGRRWSHELSPEKAGLVGSVVEAAGLIKDVILDKIQQRPPSAGSQRQHQHPIHGDLSTDEKLAAAKIAFGGAEEAGDQNIFLEGLSEHLRHEQAQKAALAEAEAVAEAAASDPTSSKSSSTIPTMTTRTTTEDILGAAPDMANKHKKSIFHMAANPETRKSLIFEHPESLGYHARDVNNLPPIEESSKLHYLTSNKAVGGQQDLSKSSR</sequence>
<dbReference type="OrthoDB" id="2434198at2759"/>
<feature type="region of interest" description="Disordered" evidence="1">
    <location>
        <begin position="171"/>
        <end position="339"/>
    </location>
</feature>
<comment type="caution">
    <text evidence="2">The sequence shown here is derived from an EMBL/GenBank/DDBJ whole genome shotgun (WGS) entry which is preliminary data.</text>
</comment>
<feature type="compositionally biased region" description="Basic and acidic residues" evidence="1">
    <location>
        <begin position="16"/>
        <end position="29"/>
    </location>
</feature>
<feature type="compositionally biased region" description="Low complexity" evidence="1">
    <location>
        <begin position="70"/>
        <end position="80"/>
    </location>
</feature>
<dbReference type="AlphaFoldDB" id="A0A1Y2H1M4"/>
<gene>
    <name evidence="2" type="ORF">BCR41DRAFT_345361</name>
</gene>
<feature type="compositionally biased region" description="Basic residues" evidence="1">
    <location>
        <begin position="291"/>
        <end position="301"/>
    </location>
</feature>
<accession>A0A1Y2H1M4</accession>
<name>A0A1Y2H1M4_9FUNG</name>
<feature type="compositionally biased region" description="Low complexity" evidence="1">
    <location>
        <begin position="93"/>
        <end position="113"/>
    </location>
</feature>
<feature type="region of interest" description="Disordered" evidence="1">
    <location>
        <begin position="429"/>
        <end position="454"/>
    </location>
</feature>
<organism evidence="2 3">
    <name type="scientific">Lobosporangium transversale</name>
    <dbReference type="NCBI Taxonomy" id="64571"/>
    <lineage>
        <taxon>Eukaryota</taxon>
        <taxon>Fungi</taxon>
        <taxon>Fungi incertae sedis</taxon>
        <taxon>Mucoromycota</taxon>
        <taxon>Mortierellomycotina</taxon>
        <taxon>Mortierellomycetes</taxon>
        <taxon>Mortierellales</taxon>
        <taxon>Mortierellaceae</taxon>
        <taxon>Lobosporangium</taxon>
    </lineage>
</organism>
<feature type="compositionally biased region" description="Polar residues" evidence="1">
    <location>
        <begin position="1"/>
        <end position="10"/>
    </location>
</feature>
<feature type="compositionally biased region" description="Basic and acidic residues" evidence="1">
    <location>
        <begin position="138"/>
        <end position="148"/>
    </location>
</feature>
<dbReference type="InParanoid" id="A0A1Y2H1M4"/>
<feature type="compositionally biased region" description="Basic and acidic residues" evidence="1">
    <location>
        <begin position="198"/>
        <end position="208"/>
    </location>
</feature>
<dbReference type="EMBL" id="MCFF01000002">
    <property type="protein sequence ID" value="ORZ28457.1"/>
    <property type="molecule type" value="Genomic_DNA"/>
</dbReference>
<dbReference type="Proteomes" id="UP000193648">
    <property type="component" value="Unassembled WGS sequence"/>
</dbReference>
<dbReference type="GeneID" id="33564538"/>
<evidence type="ECO:0000313" key="2">
    <source>
        <dbReference type="EMBL" id="ORZ28457.1"/>
    </source>
</evidence>
<feature type="compositionally biased region" description="Low complexity" evidence="1">
    <location>
        <begin position="212"/>
        <end position="234"/>
    </location>
</feature>
<protein>
    <submittedName>
        <fullName evidence="2">Uncharacterized protein</fullName>
    </submittedName>
</protein>
<keyword evidence="3" id="KW-1185">Reference proteome</keyword>